<dbReference type="Proteomes" id="UP001201020">
    <property type="component" value="Chromosome"/>
</dbReference>
<proteinExistence type="inferred from homology"/>
<evidence type="ECO:0000256" key="1">
    <source>
        <dbReference type="ARBA" id="ARBA00005388"/>
    </source>
</evidence>
<dbReference type="GO" id="GO:0005525">
    <property type="term" value="F:GTP binding"/>
    <property type="evidence" value="ECO:0007669"/>
    <property type="project" value="UniProtKB-KW"/>
</dbReference>
<dbReference type="AlphaFoldDB" id="A0A9Y1FK92"/>
<evidence type="ECO:0000256" key="8">
    <source>
        <dbReference type="ARBA" id="ARBA00022917"/>
    </source>
</evidence>
<keyword evidence="8" id="KW-0648">Protein biosynthesis</keyword>
<dbReference type="InterPro" id="IPR000795">
    <property type="entry name" value="T_Tr_GTP-bd_dom"/>
</dbReference>
<dbReference type="PANTHER" id="PTHR42854:SF3">
    <property type="entry name" value="EUKARYOTIC TRANSLATION INITIATION FACTOR 2 SUBUNIT 3-RELATED"/>
    <property type="match status" value="1"/>
</dbReference>
<keyword evidence="6" id="KW-0378">Hydrolase</keyword>
<dbReference type="InterPro" id="IPR022424">
    <property type="entry name" value="TIF2_gsu"/>
</dbReference>
<keyword evidence="4" id="KW-0479">Metal-binding</keyword>
<keyword evidence="9" id="KW-0342">GTP-binding</keyword>
<dbReference type="CDD" id="cd15490">
    <property type="entry name" value="eIF2_gamma_III"/>
    <property type="match status" value="1"/>
</dbReference>
<dbReference type="InterPro" id="IPR050543">
    <property type="entry name" value="eIF2G"/>
</dbReference>
<evidence type="ECO:0000256" key="3">
    <source>
        <dbReference type="ARBA" id="ARBA00022540"/>
    </source>
</evidence>
<comment type="similarity">
    <text evidence="1">Belongs to the TRAFAC class translation factor GTPase superfamily. Classic translation factor GTPase family. EIF2G subfamily.</text>
</comment>
<dbReference type="CDD" id="cd01888">
    <property type="entry name" value="eIF2_gamma"/>
    <property type="match status" value="1"/>
</dbReference>
<feature type="domain" description="Tr-type G" evidence="11">
    <location>
        <begin position="19"/>
        <end position="216"/>
    </location>
</feature>
<dbReference type="GO" id="GO:0005829">
    <property type="term" value="C:cytosol"/>
    <property type="evidence" value="ECO:0007669"/>
    <property type="project" value="TreeGrafter"/>
</dbReference>
<dbReference type="InterPro" id="IPR044127">
    <property type="entry name" value="eIF2g_dom_2"/>
</dbReference>
<dbReference type="SUPFAM" id="SSF50465">
    <property type="entry name" value="EF-Tu/eEF-1alpha/eIF2-gamma C-terminal domain"/>
    <property type="match status" value="1"/>
</dbReference>
<dbReference type="GO" id="GO:0046872">
    <property type="term" value="F:metal ion binding"/>
    <property type="evidence" value="ECO:0007669"/>
    <property type="project" value="UniProtKB-KW"/>
</dbReference>
<evidence type="ECO:0000256" key="10">
    <source>
        <dbReference type="ARBA" id="ARBA00048107"/>
    </source>
</evidence>
<dbReference type="NCBIfam" id="TIGR03680">
    <property type="entry name" value="eif2g_arch"/>
    <property type="match status" value="1"/>
</dbReference>
<dbReference type="NCBIfam" id="NF003077">
    <property type="entry name" value="PRK04000.1"/>
    <property type="match status" value="1"/>
</dbReference>
<protein>
    <recommendedName>
        <fullName evidence="2">protein-synthesizing GTPase</fullName>
        <ecNumber evidence="2">3.6.5.3</ecNumber>
    </recommendedName>
</protein>
<evidence type="ECO:0000256" key="2">
    <source>
        <dbReference type="ARBA" id="ARBA00011986"/>
    </source>
</evidence>
<dbReference type="InterPro" id="IPR027417">
    <property type="entry name" value="P-loop_NTPase"/>
</dbReference>
<dbReference type="CDD" id="cd03688">
    <property type="entry name" value="eIF2_gamma_II"/>
    <property type="match status" value="1"/>
</dbReference>
<keyword evidence="3 12" id="KW-0396">Initiation factor</keyword>
<dbReference type="EC" id="3.6.5.3" evidence="2"/>
<dbReference type="PROSITE" id="PS51722">
    <property type="entry name" value="G_TR_2"/>
    <property type="match status" value="1"/>
</dbReference>
<gene>
    <name evidence="12" type="ORF">K9W45_07470</name>
</gene>
<evidence type="ECO:0000256" key="7">
    <source>
        <dbReference type="ARBA" id="ARBA00022842"/>
    </source>
</evidence>
<dbReference type="Gene3D" id="2.40.30.10">
    <property type="entry name" value="Translation factors"/>
    <property type="match status" value="2"/>
</dbReference>
<reference evidence="12" key="1">
    <citation type="journal article" date="2022" name="Nat. Microbiol.">
        <title>Unique mobile elements and scalable gene flow at the prokaryote-eukaryote boundary revealed by circularized Asgard archaea genomes.</title>
        <authorList>
            <person name="Wu F."/>
            <person name="Speth D.R."/>
            <person name="Philosof A."/>
            <person name="Cremiere A."/>
            <person name="Narayanan A."/>
            <person name="Barco R.A."/>
            <person name="Connon S.A."/>
            <person name="Amend J.P."/>
            <person name="Antoshechkin I.A."/>
            <person name="Orphan V.J."/>
        </authorList>
    </citation>
    <scope>NUCLEOTIDE SEQUENCE</scope>
    <source>
        <strain evidence="12">PM71</strain>
    </source>
</reference>
<dbReference type="Pfam" id="PF00009">
    <property type="entry name" value="GTP_EFTU"/>
    <property type="match status" value="1"/>
</dbReference>
<name>A0A9Y1FK92_9ARCH</name>
<dbReference type="PRINTS" id="PR00315">
    <property type="entry name" value="ELONGATNFCT"/>
</dbReference>
<dbReference type="InterPro" id="IPR009000">
    <property type="entry name" value="Transl_B-barrel_sf"/>
</dbReference>
<dbReference type="GO" id="GO:0001731">
    <property type="term" value="P:formation of translation preinitiation complex"/>
    <property type="evidence" value="ECO:0007669"/>
    <property type="project" value="TreeGrafter"/>
</dbReference>
<comment type="catalytic activity">
    <reaction evidence="10">
        <text>GTP + H2O = GDP + phosphate + H(+)</text>
        <dbReference type="Rhea" id="RHEA:19669"/>
        <dbReference type="ChEBI" id="CHEBI:15377"/>
        <dbReference type="ChEBI" id="CHEBI:15378"/>
        <dbReference type="ChEBI" id="CHEBI:37565"/>
        <dbReference type="ChEBI" id="CHEBI:43474"/>
        <dbReference type="ChEBI" id="CHEBI:58189"/>
        <dbReference type="EC" id="3.6.5.3"/>
    </reaction>
</comment>
<evidence type="ECO:0000256" key="4">
    <source>
        <dbReference type="ARBA" id="ARBA00022723"/>
    </source>
</evidence>
<evidence type="ECO:0000256" key="6">
    <source>
        <dbReference type="ARBA" id="ARBA00022801"/>
    </source>
</evidence>
<dbReference type="EMBL" id="CP084166">
    <property type="protein sequence ID" value="UJG39701.1"/>
    <property type="molecule type" value="Genomic_DNA"/>
</dbReference>
<evidence type="ECO:0000259" key="11">
    <source>
        <dbReference type="PROSITE" id="PS51722"/>
    </source>
</evidence>
<keyword evidence="7" id="KW-0460">Magnesium</keyword>
<dbReference type="GO" id="GO:0003924">
    <property type="term" value="F:GTPase activity"/>
    <property type="evidence" value="ECO:0007669"/>
    <property type="project" value="InterPro"/>
</dbReference>
<dbReference type="FunFam" id="3.40.50.300:FF:000065">
    <property type="entry name" value="Eukaryotic translation initiation factor 2 subunit gamma"/>
    <property type="match status" value="1"/>
</dbReference>
<sequence>MSKEQKNTPSNKKSEPIIQAEVNIGTIGHVDNGKSTLVQALSGKFPDTHSEELKRGISIRLGYADAEFRKCPQCSDPECYTTEKICPIHKVETELLRKVSFVDCPGHEILMATLLSGANIMDGAILLIAANTECPQPQTREHLAAMEILGISNIVIAQNKIELVSEEQAKKNYQQIKDFIKGTIAENAPIIPISAMHKANLDLLIKAIEETIPSPKVDEESPFEMHVARSFDINRPGTKPKKLKGAVLGGSIKSGVVRVGDEIEIVPGLSLKRGKKTEYVPIKTKVVSIAIGDQGFTDIAHPGGLVGLGTDLDPSFARADKMSGNIVTSPGHSPPILSELTMKVQLMKYVVGSEEITEVQPLAKNETLMLNVGTAKTAGVITDIKGDWVKVKLTREIASRVKEKVAISRRIQRRFRLIGVGEIIDDK</sequence>
<dbReference type="GO" id="GO:0000049">
    <property type="term" value="F:tRNA binding"/>
    <property type="evidence" value="ECO:0007669"/>
    <property type="project" value="InterPro"/>
</dbReference>
<dbReference type="InterPro" id="IPR044128">
    <property type="entry name" value="eIF2g_GTP-bd"/>
</dbReference>
<dbReference type="SUPFAM" id="SSF50447">
    <property type="entry name" value="Translation proteins"/>
    <property type="match status" value="1"/>
</dbReference>
<keyword evidence="5" id="KW-0547">Nucleotide-binding</keyword>
<dbReference type="Gene3D" id="3.40.50.300">
    <property type="entry name" value="P-loop containing nucleotide triphosphate hydrolases"/>
    <property type="match status" value="1"/>
</dbReference>
<dbReference type="SUPFAM" id="SSF52540">
    <property type="entry name" value="P-loop containing nucleoside triphosphate hydrolases"/>
    <property type="match status" value="1"/>
</dbReference>
<evidence type="ECO:0000313" key="12">
    <source>
        <dbReference type="EMBL" id="UJG39701.1"/>
    </source>
</evidence>
<dbReference type="Pfam" id="PF09173">
    <property type="entry name" value="eIF2_C"/>
    <property type="match status" value="1"/>
</dbReference>
<accession>A0A9Y1FK92</accession>
<dbReference type="GO" id="GO:0003743">
    <property type="term" value="F:translation initiation factor activity"/>
    <property type="evidence" value="ECO:0007669"/>
    <property type="project" value="UniProtKB-KW"/>
</dbReference>
<dbReference type="InterPro" id="IPR015256">
    <property type="entry name" value="eIF2g_C"/>
</dbReference>
<dbReference type="FunFam" id="2.40.30.10:FF:000075">
    <property type="entry name" value="Translation initiation factor 2 subunit gamma"/>
    <property type="match status" value="1"/>
</dbReference>
<dbReference type="InterPro" id="IPR009001">
    <property type="entry name" value="Transl_elong_EF1A/Init_IF2_C"/>
</dbReference>
<dbReference type="PANTHER" id="PTHR42854">
    <property type="entry name" value="EUKARYOTIC TRANSLATION INITIATION FACTOR 2 SUBUNIT 3 FAMILY MEMBER"/>
    <property type="match status" value="1"/>
</dbReference>
<evidence type="ECO:0000256" key="5">
    <source>
        <dbReference type="ARBA" id="ARBA00022741"/>
    </source>
</evidence>
<evidence type="ECO:0000256" key="9">
    <source>
        <dbReference type="ARBA" id="ARBA00023134"/>
    </source>
</evidence>
<organism evidence="12">
    <name type="scientific">Candidatus Heimdallarchaeum aukensis</name>
    <dbReference type="NCBI Taxonomy" id="2876573"/>
    <lineage>
        <taxon>Archaea</taxon>
        <taxon>Promethearchaeati</taxon>
        <taxon>Candidatus Heimdallarchaeota</taxon>
        <taxon>Candidatus Heimdallarchaeia (ex Rinke et al. 2021) (nom. nud.)</taxon>
        <taxon>Candidatus Heimdallarchaeales</taxon>
        <taxon>Candidatus Heimdallarchaeaceae</taxon>
        <taxon>Candidatus Heimdallarchaeum</taxon>
    </lineage>
</organism>